<dbReference type="SMART" id="SM00487">
    <property type="entry name" value="DEXDc"/>
    <property type="match status" value="1"/>
</dbReference>
<protein>
    <submittedName>
        <fullName evidence="8">DEAD/DEAH box helicase</fullName>
    </submittedName>
</protein>
<evidence type="ECO:0000256" key="5">
    <source>
        <dbReference type="SAM" id="MobiDB-lite"/>
    </source>
</evidence>
<organism evidence="8 9">
    <name type="scientific">Ferrimonas sediminicola</name>
    <dbReference type="NCBI Taxonomy" id="2569538"/>
    <lineage>
        <taxon>Bacteria</taxon>
        <taxon>Pseudomonadati</taxon>
        <taxon>Pseudomonadota</taxon>
        <taxon>Gammaproteobacteria</taxon>
        <taxon>Alteromonadales</taxon>
        <taxon>Ferrimonadaceae</taxon>
        <taxon>Ferrimonas</taxon>
    </lineage>
</organism>
<name>A0A4U1BBM6_9GAMM</name>
<feature type="domain" description="Helicase ATP-binding" evidence="6">
    <location>
        <begin position="71"/>
        <end position="232"/>
    </location>
</feature>
<evidence type="ECO:0000256" key="1">
    <source>
        <dbReference type="ARBA" id="ARBA00022741"/>
    </source>
</evidence>
<dbReference type="InterPro" id="IPR050615">
    <property type="entry name" value="ATP-dep_DNA_Helicase"/>
</dbReference>
<evidence type="ECO:0000256" key="2">
    <source>
        <dbReference type="ARBA" id="ARBA00022801"/>
    </source>
</evidence>
<keyword evidence="9" id="KW-1185">Reference proteome</keyword>
<dbReference type="GO" id="GO:0016787">
    <property type="term" value="F:hydrolase activity"/>
    <property type="evidence" value="ECO:0007669"/>
    <property type="project" value="UniProtKB-KW"/>
</dbReference>
<dbReference type="SMART" id="SM00490">
    <property type="entry name" value="HELICc"/>
    <property type="match status" value="1"/>
</dbReference>
<dbReference type="AlphaFoldDB" id="A0A4U1BBM6"/>
<dbReference type="EMBL" id="SWCI01000011">
    <property type="protein sequence ID" value="TKB47991.1"/>
    <property type="molecule type" value="Genomic_DNA"/>
</dbReference>
<dbReference type="GO" id="GO:0005524">
    <property type="term" value="F:ATP binding"/>
    <property type="evidence" value="ECO:0007669"/>
    <property type="project" value="UniProtKB-KW"/>
</dbReference>
<evidence type="ECO:0000259" key="7">
    <source>
        <dbReference type="PROSITE" id="PS51194"/>
    </source>
</evidence>
<dbReference type="Pfam" id="PF00271">
    <property type="entry name" value="Helicase_C"/>
    <property type="match status" value="1"/>
</dbReference>
<feature type="compositionally biased region" description="Pro residues" evidence="5">
    <location>
        <begin position="494"/>
        <end position="503"/>
    </location>
</feature>
<comment type="caution">
    <text evidence="8">The sequence shown here is derived from an EMBL/GenBank/DDBJ whole genome shotgun (WGS) entry which is preliminary data.</text>
</comment>
<dbReference type="OrthoDB" id="9804086at2"/>
<keyword evidence="2" id="KW-0378">Hydrolase</keyword>
<dbReference type="GO" id="GO:0003677">
    <property type="term" value="F:DNA binding"/>
    <property type="evidence" value="ECO:0007669"/>
    <property type="project" value="InterPro"/>
</dbReference>
<reference evidence="8 9" key="1">
    <citation type="submission" date="2019-04" db="EMBL/GenBank/DDBJ databases">
        <authorList>
            <person name="Hwang J.C."/>
        </authorList>
    </citation>
    <scope>NUCLEOTIDE SEQUENCE [LARGE SCALE GENOMIC DNA]</scope>
    <source>
        <strain evidence="8 9">IMCC35001</strain>
    </source>
</reference>
<keyword evidence="1" id="KW-0547">Nucleotide-binding</keyword>
<dbReference type="Gene3D" id="3.40.50.300">
    <property type="entry name" value="P-loop containing nucleotide triphosphate hydrolases"/>
    <property type="match status" value="2"/>
</dbReference>
<dbReference type="PROSITE" id="PS51194">
    <property type="entry name" value="HELICASE_CTER"/>
    <property type="match status" value="1"/>
</dbReference>
<dbReference type="InterPro" id="IPR014001">
    <property type="entry name" value="Helicase_ATP-bd"/>
</dbReference>
<sequence length="725" mass="81047">MTNKPSQAKWGPEQQLELQQLLTIESCSQSSQEVAMTASEPSCHETSLVPRKWCLTGDIKLYDWQKQCIDSWARRQERNGTVKVVTGGGKTLLGLAIAERLQNAREPNLRVVIAVPTIVLLNQWYEELLEKSNLPARSIGRLGGGYKSDFTGDVRILLVVLASARTKLDAIVSSSDVADKLLLIGDECHHLKASQSSRVLTIPRRYSLGLSATPEDDDKSYNESIVGQQLGPIIFEFSLLQALNQGLIPEFSIEHLGLPLTNEEEQQYQRLSRQIRQDRDALPPSTLSGGAFWGWLQRLSQKGGESGPLAARILSNTAKRDELLYGMRSRFEAVHRILERELQINPNAKVIIFHERIEQVNELFLSLKLSGYRVIADHSELPAQLRSTGLELFRKDIAQVIVSAKTLIEGFNVPAVDLGIIVASSSSVRQRVQTLGRVLRKHRTESGEDKTSKMVVLYARKTKDEEVYRKHDWATITGIAQNQYYHWDLANDPVPQPGPPAQPRPKESTIDPKFLQPGDPYPGEYAGLPFSIDTQGNVKNGEGQFLVTAGNLPEVLSKWLSRGGRFKITQEKNMILIWNKESPTQVTYLGQWDSSSQEQSEVTCMDAEQLLKWSENAITGDVYPPNRLSIDMCPWRFSAKRGGVIVRKHADGECYVKTTRNASDPNKGKDAEALITSIKALHGLGIKVTKFELNQLNHVLARGRGQLLFVCHLKHGLEFPDVSLS</sequence>
<keyword evidence="4" id="KW-0067">ATP-binding</keyword>
<gene>
    <name evidence="8" type="ORF">FCL40_14745</name>
</gene>
<dbReference type="InterPro" id="IPR027417">
    <property type="entry name" value="P-loop_NTPase"/>
</dbReference>
<dbReference type="GO" id="GO:0004386">
    <property type="term" value="F:helicase activity"/>
    <property type="evidence" value="ECO:0007669"/>
    <property type="project" value="UniProtKB-KW"/>
</dbReference>
<dbReference type="SUPFAM" id="SSF52540">
    <property type="entry name" value="P-loop containing nucleoside triphosphate hydrolases"/>
    <property type="match status" value="1"/>
</dbReference>
<dbReference type="PANTHER" id="PTHR11274">
    <property type="entry name" value="RAD25/XP-B DNA REPAIR HELICASE"/>
    <property type="match status" value="1"/>
</dbReference>
<feature type="region of interest" description="Disordered" evidence="5">
    <location>
        <begin position="492"/>
        <end position="511"/>
    </location>
</feature>
<dbReference type="Pfam" id="PF04851">
    <property type="entry name" value="ResIII"/>
    <property type="match status" value="1"/>
</dbReference>
<dbReference type="RefSeq" id="WP_136854061.1">
    <property type="nucleotide sequence ID" value="NZ_SWCI01000011.1"/>
</dbReference>
<evidence type="ECO:0000259" key="6">
    <source>
        <dbReference type="PROSITE" id="PS51192"/>
    </source>
</evidence>
<evidence type="ECO:0000256" key="4">
    <source>
        <dbReference type="ARBA" id="ARBA00022840"/>
    </source>
</evidence>
<dbReference type="InterPro" id="IPR006935">
    <property type="entry name" value="Helicase/UvrB_N"/>
</dbReference>
<keyword evidence="3 8" id="KW-0347">Helicase</keyword>
<feature type="domain" description="Helicase C-terminal" evidence="7">
    <location>
        <begin position="330"/>
        <end position="490"/>
    </location>
</feature>
<evidence type="ECO:0000313" key="9">
    <source>
        <dbReference type="Proteomes" id="UP000305674"/>
    </source>
</evidence>
<dbReference type="PANTHER" id="PTHR11274:SF0">
    <property type="entry name" value="GENERAL TRANSCRIPTION AND DNA REPAIR FACTOR IIH HELICASE SUBUNIT XPB"/>
    <property type="match status" value="1"/>
</dbReference>
<evidence type="ECO:0000256" key="3">
    <source>
        <dbReference type="ARBA" id="ARBA00022806"/>
    </source>
</evidence>
<dbReference type="CDD" id="cd17926">
    <property type="entry name" value="DEXHc_RE"/>
    <property type="match status" value="1"/>
</dbReference>
<dbReference type="Proteomes" id="UP000305674">
    <property type="component" value="Unassembled WGS sequence"/>
</dbReference>
<dbReference type="PROSITE" id="PS51192">
    <property type="entry name" value="HELICASE_ATP_BIND_1"/>
    <property type="match status" value="1"/>
</dbReference>
<accession>A0A4U1BBM6</accession>
<proteinExistence type="predicted"/>
<dbReference type="InterPro" id="IPR001650">
    <property type="entry name" value="Helicase_C-like"/>
</dbReference>
<evidence type="ECO:0000313" key="8">
    <source>
        <dbReference type="EMBL" id="TKB47991.1"/>
    </source>
</evidence>